<comment type="caution">
    <text evidence="1">The sequence shown here is derived from an EMBL/GenBank/DDBJ whole genome shotgun (WGS) entry which is preliminary data.</text>
</comment>
<dbReference type="InParanoid" id="A0A3R7C3P7"/>
<proteinExistence type="predicted"/>
<reference evidence="1 2" key="1">
    <citation type="journal article" date="2018" name="Biotechnol. Adv.">
        <title>Improved genomic resources and new bioinformatic workflow for the carcinogenic parasite Clonorchis sinensis: Biotechnological implications.</title>
        <authorList>
            <person name="Wang D."/>
            <person name="Korhonen P.K."/>
            <person name="Gasser R.B."/>
            <person name="Young N.D."/>
        </authorList>
    </citation>
    <scope>NUCLEOTIDE SEQUENCE [LARGE SCALE GENOMIC DNA]</scope>
    <source>
        <strain evidence="1">Cs-k2</strain>
    </source>
</reference>
<reference evidence="1 2" key="2">
    <citation type="journal article" date="2021" name="Genomics">
        <title>High-quality reference genome for Clonorchis sinensis.</title>
        <authorList>
            <person name="Young N.D."/>
            <person name="Stroehlein A.J."/>
            <person name="Kinkar L."/>
            <person name="Wang T."/>
            <person name="Sohn W.M."/>
            <person name="Chang B.C.H."/>
            <person name="Kaur P."/>
            <person name="Weisz D."/>
            <person name="Dudchenko O."/>
            <person name="Aiden E.L."/>
            <person name="Korhonen P.K."/>
            <person name="Gasser R.B."/>
        </authorList>
    </citation>
    <scope>NUCLEOTIDE SEQUENCE [LARGE SCALE GENOMIC DNA]</scope>
    <source>
        <strain evidence="1">Cs-k2</strain>
    </source>
</reference>
<protein>
    <submittedName>
        <fullName evidence="1">Uncharacterized protein</fullName>
    </submittedName>
</protein>
<organism evidence="1 2">
    <name type="scientific">Clonorchis sinensis</name>
    <name type="common">Chinese liver fluke</name>
    <dbReference type="NCBI Taxonomy" id="79923"/>
    <lineage>
        <taxon>Eukaryota</taxon>
        <taxon>Metazoa</taxon>
        <taxon>Spiralia</taxon>
        <taxon>Lophotrochozoa</taxon>
        <taxon>Platyhelminthes</taxon>
        <taxon>Trematoda</taxon>
        <taxon>Digenea</taxon>
        <taxon>Opisthorchiida</taxon>
        <taxon>Opisthorchiata</taxon>
        <taxon>Opisthorchiidae</taxon>
        <taxon>Clonorchis</taxon>
    </lineage>
</organism>
<name>A0A3R7C3P7_CLOSI</name>
<keyword evidence="2" id="KW-1185">Reference proteome</keyword>
<accession>A0A3R7C3P7</accession>
<sequence>MTWQKGVKEITKSLDVVGVVRLLGWGPRDPACAWLETLQEMAANRCQWRSRCQFLSRLFVNILLRQLTLVFSSGVSVSNDDSKKNLSAVTPFRYLAAMPPGDSTRTVILPGCPNLDRRSRDAKVGLKPQTFRLANSRSNH</sequence>
<evidence type="ECO:0000313" key="1">
    <source>
        <dbReference type="EMBL" id="KAG5451353.1"/>
    </source>
</evidence>
<dbReference type="Proteomes" id="UP000286415">
    <property type="component" value="Unassembled WGS sequence"/>
</dbReference>
<dbReference type="EMBL" id="NIRI02000042">
    <property type="protein sequence ID" value="KAG5451353.1"/>
    <property type="molecule type" value="Genomic_DNA"/>
</dbReference>
<dbReference type="AlphaFoldDB" id="A0A3R7C3P7"/>
<gene>
    <name evidence="1" type="ORF">CSKR_109950</name>
</gene>
<evidence type="ECO:0000313" key="2">
    <source>
        <dbReference type="Proteomes" id="UP000286415"/>
    </source>
</evidence>